<evidence type="ECO:0000256" key="7">
    <source>
        <dbReference type="SAM" id="MobiDB-lite"/>
    </source>
</evidence>
<sequence>MAMTKEQKAQMIDDLSAVLAESNIVYLADISGLNAANTTELRRACNKGNISLRVVKNALLKKAMERSEDKDFSGLFEALAGNTAMMIAEKGNAPAKVIETFRKKSDKPVLKGAWIENNVYLGDDKLSTLSALKSREEMIADIVALLKSPIQSLVSQLENKENAEGKKEEVAAEAPAVEEAAPAVEATEEAPAAEESSEAADETPATE</sequence>
<feature type="region of interest" description="Disordered" evidence="7">
    <location>
        <begin position="158"/>
        <end position="207"/>
    </location>
</feature>
<organism evidence="8 9">
    <name type="scientific">Moheibacter stercoris</name>
    <dbReference type="NCBI Taxonomy" id="1628251"/>
    <lineage>
        <taxon>Bacteria</taxon>
        <taxon>Pseudomonadati</taxon>
        <taxon>Bacteroidota</taxon>
        <taxon>Flavobacteriia</taxon>
        <taxon>Flavobacteriales</taxon>
        <taxon>Weeksellaceae</taxon>
        <taxon>Moheibacter</taxon>
    </lineage>
</organism>
<reference evidence="8 9" key="1">
    <citation type="submission" date="2024-06" db="EMBL/GenBank/DDBJ databases">
        <title>Genomic Encyclopedia of Type Strains, Phase IV (KMG-IV): sequencing the most valuable type-strain genomes for metagenomic binning, comparative biology and taxonomic classification.</title>
        <authorList>
            <person name="Goeker M."/>
        </authorList>
    </citation>
    <scope>NUCLEOTIDE SEQUENCE [LARGE SCALE GENOMIC DNA]</scope>
    <source>
        <strain evidence="8 9">DSM 29388</strain>
    </source>
</reference>
<dbReference type="InterPro" id="IPR022973">
    <property type="entry name" value="Ribosomal_uL10_bac"/>
</dbReference>
<evidence type="ECO:0000256" key="1">
    <source>
        <dbReference type="ARBA" id="ARBA00002633"/>
    </source>
</evidence>
<dbReference type="GO" id="GO:0005840">
    <property type="term" value="C:ribosome"/>
    <property type="evidence" value="ECO:0007669"/>
    <property type="project" value="UniProtKB-KW"/>
</dbReference>
<gene>
    <name evidence="6" type="primary">rplJ</name>
    <name evidence="8" type="ORF">ABID46_000542</name>
</gene>
<dbReference type="NCBIfam" id="NF000955">
    <property type="entry name" value="PRK00099.1-1"/>
    <property type="match status" value="1"/>
</dbReference>
<dbReference type="InterPro" id="IPR001790">
    <property type="entry name" value="Ribosomal_uL10"/>
</dbReference>
<dbReference type="CDD" id="cd05797">
    <property type="entry name" value="Ribosomal_L10"/>
    <property type="match status" value="1"/>
</dbReference>
<protein>
    <recommendedName>
        <fullName evidence="5 6">Large ribosomal subunit protein uL10</fullName>
    </recommendedName>
</protein>
<dbReference type="EMBL" id="JBEPMO010000002">
    <property type="protein sequence ID" value="MET3730983.1"/>
    <property type="molecule type" value="Genomic_DNA"/>
</dbReference>
<comment type="function">
    <text evidence="1 6">Forms part of the ribosomal stalk, playing a central role in the interaction of the ribosome with GTP-bound translation factors.</text>
</comment>
<feature type="compositionally biased region" description="Low complexity" evidence="7">
    <location>
        <begin position="172"/>
        <end position="185"/>
    </location>
</feature>
<dbReference type="PANTHER" id="PTHR11560">
    <property type="entry name" value="39S RIBOSOMAL PROTEIN L10, MITOCHONDRIAL"/>
    <property type="match status" value="1"/>
</dbReference>
<comment type="caution">
    <text evidence="8">The sequence shown here is derived from an EMBL/GenBank/DDBJ whole genome shotgun (WGS) entry which is preliminary data.</text>
</comment>
<dbReference type="InterPro" id="IPR043141">
    <property type="entry name" value="Ribosomal_uL10-like_sf"/>
</dbReference>
<evidence type="ECO:0000256" key="3">
    <source>
        <dbReference type="ARBA" id="ARBA00022980"/>
    </source>
</evidence>
<keyword evidence="3 6" id="KW-0689">Ribosomal protein</keyword>
<dbReference type="Pfam" id="PF00466">
    <property type="entry name" value="Ribosomal_L10"/>
    <property type="match status" value="1"/>
</dbReference>
<comment type="subunit">
    <text evidence="6">Part of the ribosomal stalk of the 50S ribosomal subunit. The N-terminus interacts with L11 and the large rRNA to form the base of the stalk. The C-terminus forms an elongated spine to which L12 dimers bind in a sequential fashion forming a multimeric L10(L12)X complex.</text>
</comment>
<dbReference type="SUPFAM" id="SSF160369">
    <property type="entry name" value="Ribosomal protein L10-like"/>
    <property type="match status" value="1"/>
</dbReference>
<evidence type="ECO:0000256" key="4">
    <source>
        <dbReference type="ARBA" id="ARBA00023274"/>
    </source>
</evidence>
<evidence type="ECO:0000256" key="2">
    <source>
        <dbReference type="ARBA" id="ARBA00008889"/>
    </source>
</evidence>
<evidence type="ECO:0000256" key="6">
    <source>
        <dbReference type="HAMAP-Rule" id="MF_00362"/>
    </source>
</evidence>
<dbReference type="InterPro" id="IPR047865">
    <property type="entry name" value="Ribosomal_uL10_bac_type"/>
</dbReference>
<accession>A0ABV2LU31</accession>
<name>A0ABV2LU31_9FLAO</name>
<feature type="compositionally biased region" description="Basic and acidic residues" evidence="7">
    <location>
        <begin position="158"/>
        <end position="170"/>
    </location>
</feature>
<dbReference type="Proteomes" id="UP001549146">
    <property type="component" value="Unassembled WGS sequence"/>
</dbReference>
<proteinExistence type="inferred from homology"/>
<comment type="similarity">
    <text evidence="2 6">Belongs to the universal ribosomal protein uL10 family.</text>
</comment>
<dbReference type="RefSeq" id="WP_354506812.1">
    <property type="nucleotide sequence ID" value="NZ_JBEPMO010000002.1"/>
</dbReference>
<feature type="compositionally biased region" description="Acidic residues" evidence="7">
    <location>
        <begin position="186"/>
        <end position="201"/>
    </location>
</feature>
<dbReference type="Gene3D" id="3.30.70.1730">
    <property type="match status" value="1"/>
</dbReference>
<keyword evidence="6" id="KW-0694">RNA-binding</keyword>
<dbReference type="HAMAP" id="MF_00362">
    <property type="entry name" value="Ribosomal_uL10"/>
    <property type="match status" value="1"/>
</dbReference>
<evidence type="ECO:0000313" key="9">
    <source>
        <dbReference type="Proteomes" id="UP001549146"/>
    </source>
</evidence>
<evidence type="ECO:0000256" key="5">
    <source>
        <dbReference type="ARBA" id="ARBA00035202"/>
    </source>
</evidence>
<evidence type="ECO:0000313" key="8">
    <source>
        <dbReference type="EMBL" id="MET3730983.1"/>
    </source>
</evidence>
<keyword evidence="4 6" id="KW-0687">Ribonucleoprotein</keyword>
<keyword evidence="9" id="KW-1185">Reference proteome</keyword>
<keyword evidence="6" id="KW-0699">rRNA-binding</keyword>